<gene>
    <name evidence="2" type="ORF">LIER_43024</name>
</gene>
<dbReference type="Pfam" id="PF02992">
    <property type="entry name" value="Transposase_21"/>
    <property type="match status" value="2"/>
</dbReference>
<feature type="region of interest" description="Disordered" evidence="1">
    <location>
        <begin position="172"/>
        <end position="198"/>
    </location>
</feature>
<name>A0AAV3PB94_LITER</name>
<proteinExistence type="predicted"/>
<reference evidence="2 3" key="1">
    <citation type="submission" date="2024-01" db="EMBL/GenBank/DDBJ databases">
        <title>The complete chloroplast genome sequence of Lithospermum erythrorhizon: insights into the phylogenetic relationship among Boraginaceae species and the maternal lineages of purple gromwells.</title>
        <authorList>
            <person name="Okada T."/>
            <person name="Watanabe K."/>
        </authorList>
    </citation>
    <scope>NUCLEOTIDE SEQUENCE [LARGE SCALE GENOMIC DNA]</scope>
</reference>
<dbReference type="EMBL" id="BAABME010032257">
    <property type="protein sequence ID" value="GAA0148849.1"/>
    <property type="molecule type" value="Genomic_DNA"/>
</dbReference>
<dbReference type="Proteomes" id="UP001454036">
    <property type="component" value="Unassembled WGS sequence"/>
</dbReference>
<dbReference type="AlphaFoldDB" id="A0AAV3PB94"/>
<keyword evidence="3" id="KW-1185">Reference proteome</keyword>
<evidence type="ECO:0000256" key="1">
    <source>
        <dbReference type="SAM" id="MobiDB-lite"/>
    </source>
</evidence>
<comment type="caution">
    <text evidence="2">The sequence shown here is derived from an EMBL/GenBank/DDBJ whole genome shotgun (WGS) entry which is preliminary data.</text>
</comment>
<evidence type="ECO:0000313" key="2">
    <source>
        <dbReference type="EMBL" id="GAA0148849.1"/>
    </source>
</evidence>
<organism evidence="2 3">
    <name type="scientific">Lithospermum erythrorhizon</name>
    <name type="common">Purple gromwell</name>
    <name type="synonym">Lithospermum officinale var. erythrorhizon</name>
    <dbReference type="NCBI Taxonomy" id="34254"/>
    <lineage>
        <taxon>Eukaryota</taxon>
        <taxon>Viridiplantae</taxon>
        <taxon>Streptophyta</taxon>
        <taxon>Embryophyta</taxon>
        <taxon>Tracheophyta</taxon>
        <taxon>Spermatophyta</taxon>
        <taxon>Magnoliopsida</taxon>
        <taxon>eudicotyledons</taxon>
        <taxon>Gunneridae</taxon>
        <taxon>Pentapetalae</taxon>
        <taxon>asterids</taxon>
        <taxon>lamiids</taxon>
        <taxon>Boraginales</taxon>
        <taxon>Boraginaceae</taxon>
        <taxon>Boraginoideae</taxon>
        <taxon>Lithospermeae</taxon>
        <taxon>Lithospermum</taxon>
    </lineage>
</organism>
<evidence type="ECO:0000313" key="3">
    <source>
        <dbReference type="Proteomes" id="UP001454036"/>
    </source>
</evidence>
<accession>A0AAV3PB94</accession>
<protein>
    <submittedName>
        <fullName evidence="2">Uncharacterized protein</fullName>
    </submittedName>
</protein>
<dbReference type="InterPro" id="IPR004242">
    <property type="entry name" value="Transposase_21"/>
</dbReference>
<sequence length="198" mass="23183">MIWHSSTQAIEAWMNYPRDGGTWKHFDASCPDFAYEPRNVHIGLCMDGFQTYSGPDSPGKDTDVYLRQLIHDLKSFWEVGVVTYNATKPYNLYRSSSTTFYRGHKRDIRQHERLDGYGCTRLKRLNNLLLNMCYSECNELMVDFYPKYTDVDRVTEVNKKLRDNIDNFIDYDDDEGEFEANDDDDDEVEFGAEDGDNE</sequence>